<evidence type="ECO:0000256" key="1">
    <source>
        <dbReference type="ARBA" id="ARBA00004127"/>
    </source>
</evidence>
<evidence type="ECO:0000256" key="3">
    <source>
        <dbReference type="ARBA" id="ARBA00022989"/>
    </source>
</evidence>
<organism evidence="7 8">
    <name type="scientific">Apiospora saccharicola</name>
    <dbReference type="NCBI Taxonomy" id="335842"/>
    <lineage>
        <taxon>Eukaryota</taxon>
        <taxon>Fungi</taxon>
        <taxon>Dikarya</taxon>
        <taxon>Ascomycota</taxon>
        <taxon>Pezizomycotina</taxon>
        <taxon>Sordariomycetes</taxon>
        <taxon>Xylariomycetidae</taxon>
        <taxon>Amphisphaeriales</taxon>
        <taxon>Apiosporaceae</taxon>
        <taxon>Apiospora</taxon>
    </lineage>
</organism>
<dbReference type="PANTHER" id="PTHR10989:SF16">
    <property type="entry name" value="AT02829P-RELATED"/>
    <property type="match status" value="1"/>
</dbReference>
<keyword evidence="8" id="KW-1185">Reference proteome</keyword>
<evidence type="ECO:0000256" key="4">
    <source>
        <dbReference type="ARBA" id="ARBA00023136"/>
    </source>
</evidence>
<keyword evidence="2 6" id="KW-0812">Transmembrane</keyword>
<dbReference type="Pfam" id="PF04750">
    <property type="entry name" value="Far-17a_AIG1"/>
    <property type="match status" value="1"/>
</dbReference>
<evidence type="ECO:0000256" key="2">
    <source>
        <dbReference type="ARBA" id="ARBA00022692"/>
    </source>
</evidence>
<feature type="transmembrane region" description="Helical" evidence="6">
    <location>
        <begin position="64"/>
        <end position="88"/>
    </location>
</feature>
<name>A0ABR1VBL7_9PEZI</name>
<feature type="transmembrane region" description="Helical" evidence="6">
    <location>
        <begin position="30"/>
        <end position="49"/>
    </location>
</feature>
<feature type="transmembrane region" description="Helical" evidence="6">
    <location>
        <begin position="144"/>
        <end position="167"/>
    </location>
</feature>
<accession>A0ABR1VBL7</accession>
<keyword evidence="4 6" id="KW-0472">Membrane</keyword>
<comment type="subcellular location">
    <subcellularLocation>
        <location evidence="1">Endomembrane system</location>
        <topology evidence="1">Multi-pass membrane protein</topology>
    </subcellularLocation>
</comment>
<evidence type="ECO:0000256" key="6">
    <source>
        <dbReference type="SAM" id="Phobius"/>
    </source>
</evidence>
<protein>
    <recommendedName>
        <fullName evidence="9">Integral membrane protein</fullName>
    </recommendedName>
</protein>
<dbReference type="PANTHER" id="PTHR10989">
    <property type="entry name" value="ANDROGEN-INDUCED PROTEIN 1-RELATED"/>
    <property type="match status" value="1"/>
</dbReference>
<evidence type="ECO:0000313" key="8">
    <source>
        <dbReference type="Proteomes" id="UP001446871"/>
    </source>
</evidence>
<proteinExistence type="predicted"/>
<dbReference type="EMBL" id="JAQQWM010000004">
    <property type="protein sequence ID" value="KAK8068592.1"/>
    <property type="molecule type" value="Genomic_DNA"/>
</dbReference>
<keyword evidence="3 6" id="KW-1133">Transmembrane helix</keyword>
<sequence>MTATQAPSRPQCIETRARSTTSTPTPSRGLSTLLHAAGLLSFAATFLWLPHTTNPLHRGVGGPFQFLTVIALSMATVTFALGLAADITQRSRLVYTKTRLSALVATPLALLVAMLYWSNRAAAAGLLIPRGHEVPFVPDLGLHVVPVVALTTDLLWPGSAAAAYGMAAVRGRDALAHGTGLMFAYWVWLEYCFSHNGWYPYPGLEKMSKTDMFVACLASACLMAGNAVGLKKLYMKISKGKLEV</sequence>
<dbReference type="InterPro" id="IPR006838">
    <property type="entry name" value="ADTRP_AIG1"/>
</dbReference>
<evidence type="ECO:0008006" key="9">
    <source>
        <dbReference type="Google" id="ProtNLM"/>
    </source>
</evidence>
<feature type="compositionally biased region" description="Low complexity" evidence="5">
    <location>
        <begin position="18"/>
        <end position="27"/>
    </location>
</feature>
<gene>
    <name evidence="7" type="ORF">PG996_007704</name>
</gene>
<reference evidence="7 8" key="1">
    <citation type="submission" date="2023-01" db="EMBL/GenBank/DDBJ databases">
        <title>Analysis of 21 Apiospora genomes using comparative genomics revels a genus with tremendous synthesis potential of carbohydrate active enzymes and secondary metabolites.</title>
        <authorList>
            <person name="Sorensen T."/>
        </authorList>
    </citation>
    <scope>NUCLEOTIDE SEQUENCE [LARGE SCALE GENOMIC DNA]</scope>
    <source>
        <strain evidence="7 8">CBS 83171</strain>
    </source>
</reference>
<feature type="transmembrane region" description="Helical" evidence="6">
    <location>
        <begin position="100"/>
        <end position="117"/>
    </location>
</feature>
<evidence type="ECO:0000313" key="7">
    <source>
        <dbReference type="EMBL" id="KAK8068592.1"/>
    </source>
</evidence>
<feature type="transmembrane region" description="Helical" evidence="6">
    <location>
        <begin position="211"/>
        <end position="230"/>
    </location>
</feature>
<evidence type="ECO:0000256" key="5">
    <source>
        <dbReference type="SAM" id="MobiDB-lite"/>
    </source>
</evidence>
<dbReference type="Proteomes" id="UP001446871">
    <property type="component" value="Unassembled WGS sequence"/>
</dbReference>
<comment type="caution">
    <text evidence="7">The sequence shown here is derived from an EMBL/GenBank/DDBJ whole genome shotgun (WGS) entry which is preliminary data.</text>
</comment>
<feature type="transmembrane region" description="Helical" evidence="6">
    <location>
        <begin position="174"/>
        <end position="191"/>
    </location>
</feature>
<feature type="region of interest" description="Disordered" evidence="5">
    <location>
        <begin position="1"/>
        <end position="27"/>
    </location>
</feature>